<organism evidence="1 2">
    <name type="scientific">Ehrlichia japonica</name>
    <dbReference type="NCBI Taxonomy" id="391036"/>
    <lineage>
        <taxon>Bacteria</taxon>
        <taxon>Pseudomonadati</taxon>
        <taxon>Pseudomonadota</taxon>
        <taxon>Alphaproteobacteria</taxon>
        <taxon>Rickettsiales</taxon>
        <taxon>Anaplasmataceae</taxon>
        <taxon>Ehrlichia</taxon>
    </lineage>
</organism>
<evidence type="ECO:0000313" key="1">
    <source>
        <dbReference type="EMBL" id="AHX04737.1"/>
    </source>
</evidence>
<dbReference type="OrthoDB" id="9917890at2"/>
<gene>
    <name evidence="1" type="ORF">EHF_0065</name>
</gene>
<dbReference type="HOGENOM" id="CLU_1600130_0_0_5"/>
<evidence type="ECO:0000313" key="2">
    <source>
        <dbReference type="Proteomes" id="UP000023762"/>
    </source>
</evidence>
<name>X5GCB0_9RICK</name>
<reference evidence="1 2" key="1">
    <citation type="submission" date="2014-03" db="EMBL/GenBank/DDBJ databases">
        <title>Sequencing and Comparison of Genomes and Transcriptome Profiles of Human Ehrlichiosis Agents.</title>
        <authorList>
            <person name="Lin M."/>
            <person name="Daugherty S.C."/>
            <person name="Nagaraj S."/>
            <person name="Cheng Z."/>
            <person name="Xiong Q."/>
            <person name="Lin F.-Y."/>
            <person name="Sengamalay N."/>
            <person name="Ott S."/>
            <person name="Godinez A."/>
            <person name="Tallon L.J."/>
            <person name="Sadzewicz L."/>
            <person name="Fraser C.M."/>
            <person name="Dunning Hotopp J.C."/>
            <person name="Rikihisa Y."/>
        </authorList>
    </citation>
    <scope>NUCLEOTIDE SEQUENCE [LARGE SCALE GENOMIC DNA]</scope>
    <source>
        <strain evidence="1 2">HF</strain>
    </source>
</reference>
<keyword evidence="2" id="KW-1185">Reference proteome</keyword>
<dbReference type="EMBL" id="CP007474">
    <property type="protein sequence ID" value="AHX04737.1"/>
    <property type="molecule type" value="Genomic_DNA"/>
</dbReference>
<dbReference type="AlphaFoldDB" id="X5GCB0"/>
<sequence>MDNKKLKGYVLLFVVLFLFITGYSNSLVRRLSKLKAKGFINSLLKYFYYKSNLPAANSGKFIINDNLSVFLNNCNRSKISSHFHVNRNFFKIFDVIRLINSKVPYFSFFANTRVAISIYNKITENRLRNFPANYHVLGKHIISLITISISDVFIGKIRFHFLSYNY</sequence>
<dbReference type="Proteomes" id="UP000023762">
    <property type="component" value="Chromosome"/>
</dbReference>
<protein>
    <submittedName>
        <fullName evidence="1">Uncharacterized protein</fullName>
    </submittedName>
</protein>
<dbReference type="KEGG" id="ehh:EHF_0065"/>
<accession>X5GCB0</accession>
<proteinExistence type="predicted"/>
<dbReference type="RefSeq" id="WP_044193952.1">
    <property type="nucleotide sequence ID" value="NZ_CP007474.1"/>
</dbReference>
<dbReference type="STRING" id="391036.EHF_0065"/>